<sequence length="98" mass="11317">MINCFQLTILAIIISLIDVSRTEILSQDAMTCTKLKLAKDMTRHTTHEILQWIRIISYIQLPLDNRVKPIRPIVLVYLYRVVCYLLIADAFNVISGNL</sequence>
<evidence type="ECO:0000256" key="1">
    <source>
        <dbReference type="SAM" id="SignalP"/>
    </source>
</evidence>
<gene>
    <name evidence="2" type="ORF">BN980_GECA11s02523g</name>
</gene>
<proteinExistence type="predicted"/>
<feature type="chain" id="PRO_5005325643" description="Secreted protein" evidence="1">
    <location>
        <begin position="23"/>
        <end position="98"/>
    </location>
</feature>
<organism evidence="2 3">
    <name type="scientific">Geotrichum candidum</name>
    <name type="common">Oospora lactis</name>
    <name type="synonym">Dipodascus geotrichum</name>
    <dbReference type="NCBI Taxonomy" id="1173061"/>
    <lineage>
        <taxon>Eukaryota</taxon>
        <taxon>Fungi</taxon>
        <taxon>Dikarya</taxon>
        <taxon>Ascomycota</taxon>
        <taxon>Saccharomycotina</taxon>
        <taxon>Dipodascomycetes</taxon>
        <taxon>Dipodascales</taxon>
        <taxon>Dipodascaceae</taxon>
        <taxon>Geotrichum</taxon>
    </lineage>
</organism>
<dbReference type="Proteomes" id="UP000242525">
    <property type="component" value="Unassembled WGS sequence"/>
</dbReference>
<keyword evidence="3" id="KW-1185">Reference proteome</keyword>
<feature type="signal peptide" evidence="1">
    <location>
        <begin position="1"/>
        <end position="22"/>
    </location>
</feature>
<evidence type="ECO:0000313" key="3">
    <source>
        <dbReference type="Proteomes" id="UP000242525"/>
    </source>
</evidence>
<dbReference type="EMBL" id="CCBN010000011">
    <property type="protein sequence ID" value="CDO55524.1"/>
    <property type="molecule type" value="Genomic_DNA"/>
</dbReference>
<dbReference type="AlphaFoldDB" id="A0A0J9XE05"/>
<comment type="caution">
    <text evidence="2">The sequence shown here is derived from an EMBL/GenBank/DDBJ whole genome shotgun (WGS) entry which is preliminary data.</text>
</comment>
<reference evidence="2" key="1">
    <citation type="submission" date="2014-03" db="EMBL/GenBank/DDBJ databases">
        <authorList>
            <person name="Casaregola S."/>
        </authorList>
    </citation>
    <scope>NUCLEOTIDE SEQUENCE [LARGE SCALE GENOMIC DNA]</scope>
    <source>
        <strain evidence="2">CLIB 918</strain>
    </source>
</reference>
<protein>
    <recommendedName>
        <fullName evidence="4">Secreted protein</fullName>
    </recommendedName>
</protein>
<evidence type="ECO:0000313" key="2">
    <source>
        <dbReference type="EMBL" id="CDO55524.1"/>
    </source>
</evidence>
<accession>A0A0J9XE05</accession>
<evidence type="ECO:0008006" key="4">
    <source>
        <dbReference type="Google" id="ProtNLM"/>
    </source>
</evidence>
<keyword evidence="1" id="KW-0732">Signal</keyword>
<name>A0A0J9XE05_GEOCN</name>